<comment type="caution">
    <text evidence="2">The sequence shown here is derived from an EMBL/GenBank/DDBJ whole genome shotgun (WGS) entry which is preliminary data.</text>
</comment>
<dbReference type="InterPro" id="IPR017521">
    <property type="entry name" value="Sugar_tfrase_PEP-CTERM_Stp1"/>
</dbReference>
<dbReference type="PANTHER" id="PTHR46401:SF2">
    <property type="entry name" value="GLYCOSYLTRANSFERASE WBBK-RELATED"/>
    <property type="match status" value="1"/>
</dbReference>
<protein>
    <submittedName>
        <fullName evidence="2">TIGR03087 family PEP-CTERM/XrtA system glycosyltransferase</fullName>
    </submittedName>
</protein>
<evidence type="ECO:0000313" key="2">
    <source>
        <dbReference type="EMBL" id="RVU37616.1"/>
    </source>
</evidence>
<dbReference type="Pfam" id="PF13692">
    <property type="entry name" value="Glyco_trans_1_4"/>
    <property type="match status" value="1"/>
</dbReference>
<dbReference type="RefSeq" id="WP_127698771.1">
    <property type="nucleotide sequence ID" value="NZ_SACS01000008.1"/>
</dbReference>
<dbReference type="AlphaFoldDB" id="A0A437QSY9"/>
<dbReference type="CDD" id="cd03801">
    <property type="entry name" value="GT4_PimA-like"/>
    <property type="match status" value="1"/>
</dbReference>
<accession>A0A437QSY9</accession>
<proteinExistence type="predicted"/>
<name>A0A437QSY9_9GAMM</name>
<keyword evidence="1 2" id="KW-0808">Transferase</keyword>
<sequence>MAKSKILYLCHRIPYPPNKGDKIRSFNLLKALSEQYEVHLGCFVDDDFDYQYVDKLAQWCVEYKCRPQKKWRAKLKGLTAFLTGQPITIPYYSDVQLQRWVDYTLENYQIDTVVVFSSSMAQFVDKPQYSKLHRVIDFVDVDSDKWRQYADNHGGVMRWVYQREHQLLQKVEQQYCERFDHSLFVSPDEAALFRTLMPAVLTPKIQPLLNGVDVQFFDPELPLATAEFELDKPYIVFTGAMDYWANVDAVRWFAEQVWPGILQQQPQLHFMIVGGNPSAEVKDLAKLPGIVVTGRVEDVRPYIQHALLVVAPLRIARGIQNKVLEAMSMNKVVVATAMAMEGINAPQSAWLRQTDAAAEFTGHCLDVLAEPVATIGARQWIIENFTWAATLEPLKQWIRRP</sequence>
<evidence type="ECO:0000313" key="3">
    <source>
        <dbReference type="Proteomes" id="UP000283077"/>
    </source>
</evidence>
<dbReference type="SUPFAM" id="SSF53756">
    <property type="entry name" value="UDP-Glycosyltransferase/glycogen phosphorylase"/>
    <property type="match status" value="1"/>
</dbReference>
<organism evidence="2 3">
    <name type="scientific">Rheinheimera riviphila</name>
    <dbReference type="NCBI Taxonomy" id="1834037"/>
    <lineage>
        <taxon>Bacteria</taxon>
        <taxon>Pseudomonadati</taxon>
        <taxon>Pseudomonadota</taxon>
        <taxon>Gammaproteobacteria</taxon>
        <taxon>Chromatiales</taxon>
        <taxon>Chromatiaceae</taxon>
        <taxon>Rheinheimera</taxon>
    </lineage>
</organism>
<dbReference type="PANTHER" id="PTHR46401">
    <property type="entry name" value="GLYCOSYLTRANSFERASE WBBK-RELATED"/>
    <property type="match status" value="1"/>
</dbReference>
<dbReference type="GO" id="GO:0016757">
    <property type="term" value="F:glycosyltransferase activity"/>
    <property type="evidence" value="ECO:0007669"/>
    <property type="project" value="TreeGrafter"/>
</dbReference>
<evidence type="ECO:0000256" key="1">
    <source>
        <dbReference type="ARBA" id="ARBA00022679"/>
    </source>
</evidence>
<dbReference type="OrthoDB" id="9807209at2"/>
<dbReference type="EMBL" id="SACS01000008">
    <property type="protein sequence ID" value="RVU37616.1"/>
    <property type="molecule type" value="Genomic_DNA"/>
</dbReference>
<dbReference type="Gene3D" id="3.40.50.2000">
    <property type="entry name" value="Glycogen Phosphorylase B"/>
    <property type="match status" value="2"/>
</dbReference>
<dbReference type="GO" id="GO:0009103">
    <property type="term" value="P:lipopolysaccharide biosynthetic process"/>
    <property type="evidence" value="ECO:0007669"/>
    <property type="project" value="TreeGrafter"/>
</dbReference>
<dbReference type="NCBIfam" id="TIGR03087">
    <property type="entry name" value="stp1"/>
    <property type="match status" value="1"/>
</dbReference>
<gene>
    <name evidence="2" type="ORF">EOE67_08995</name>
</gene>
<keyword evidence="3" id="KW-1185">Reference proteome</keyword>
<dbReference type="Proteomes" id="UP000283077">
    <property type="component" value="Unassembled WGS sequence"/>
</dbReference>
<reference evidence="2 3" key="1">
    <citation type="submission" date="2019-01" db="EMBL/GenBank/DDBJ databases">
        <authorList>
            <person name="Chen W.-M."/>
        </authorList>
    </citation>
    <scope>NUCLEOTIDE SEQUENCE [LARGE SCALE GENOMIC DNA]</scope>
    <source>
        <strain evidence="2 3">KYPC3</strain>
    </source>
</reference>